<evidence type="ECO:0000256" key="4">
    <source>
        <dbReference type="ARBA" id="ARBA00023002"/>
    </source>
</evidence>
<dbReference type="HOGENOM" id="CLU_019225_1_0_1"/>
<dbReference type="PANTHER" id="PTHR23023">
    <property type="entry name" value="DIMETHYLANILINE MONOOXYGENASE"/>
    <property type="match status" value="1"/>
</dbReference>
<dbReference type="AlphaFoldDB" id="A0A0D2G986"/>
<gene>
    <name evidence="5" type="ORF">PV04_04397</name>
</gene>
<proteinExistence type="inferred from homology"/>
<evidence type="ECO:0000256" key="1">
    <source>
        <dbReference type="ARBA" id="ARBA00009183"/>
    </source>
</evidence>
<dbReference type="InterPro" id="IPR036188">
    <property type="entry name" value="FAD/NAD-bd_sf"/>
</dbReference>
<dbReference type="GO" id="GO:0050660">
    <property type="term" value="F:flavin adenine dinucleotide binding"/>
    <property type="evidence" value="ECO:0007669"/>
    <property type="project" value="InterPro"/>
</dbReference>
<sequence length="586" mass="65496">MNEQSELIAMERLDLIVVGTGWYGLAAAKTYIELHPSENVAVLEANTSVGGVWAEDRLYPGLKSNNMLGTYEYPDFPMKQDTYGVKPGEHIPGTVLHRYLTDYAETFGVLKRTRFNTRVDSAEPMEDGGWLLKTSSLSTAFAADASSERKTSTFETKKLVVATGLTSQPYIPDLPGMQDFQGPLFHARDFAKKANTIEAAKSAVIVGGAKSAWDVAYAYATAGVQVDMVIRESGRGPVWMAPPYVTPLKKWLEKLVHTRFLTWLSPCIWGAEDGYSGVRNFLHSTFLGRGIVSTFWKILASDVIALNKYDSHPELKKLKPWDPAFYVGSSLSIHNYPTSFFDLVREGKVRVHIDEITGFGPQSVSLKSGDTLKPDVVVLATGWRKDPTLQFVAGAEADVGLHHSSADLESLTKEADQEILRQFPALKAQPQRKRELEETLSERMHQPFRMYRFTVPPAMVPKRNIAFAGMLSCITTSTVATVQALWICAFFDGNLNRLPPSQDDIRWQTVLHTQFGKWRYPTSYGPSFPDFVFDAVPYLDMLLKDLNLKSHRKPGTMADIFDPYGPEDYVGLVQEWEAGHGKTERS</sequence>
<keyword evidence="3" id="KW-0274">FAD</keyword>
<comment type="similarity">
    <text evidence="1">Belongs to the FMO family.</text>
</comment>
<evidence type="ECO:0000313" key="6">
    <source>
        <dbReference type="Proteomes" id="UP000054266"/>
    </source>
</evidence>
<evidence type="ECO:0008006" key="7">
    <source>
        <dbReference type="Google" id="ProtNLM"/>
    </source>
</evidence>
<dbReference type="GO" id="GO:0050661">
    <property type="term" value="F:NADP binding"/>
    <property type="evidence" value="ECO:0007669"/>
    <property type="project" value="InterPro"/>
</dbReference>
<dbReference type="FunFam" id="3.50.50.60:FF:000258">
    <property type="entry name" value="Flavin-binding monooxygenase-like protein (AFU_orthologue AFUA_6G01900)"/>
    <property type="match status" value="1"/>
</dbReference>
<dbReference type="Proteomes" id="UP000054266">
    <property type="component" value="Unassembled WGS sequence"/>
</dbReference>
<keyword evidence="6" id="KW-1185">Reference proteome</keyword>
<dbReference type="GO" id="GO:0004499">
    <property type="term" value="F:N,N-dimethylaniline monooxygenase activity"/>
    <property type="evidence" value="ECO:0007669"/>
    <property type="project" value="InterPro"/>
</dbReference>
<dbReference type="EMBL" id="KN846958">
    <property type="protein sequence ID" value="KIW68454.1"/>
    <property type="molecule type" value="Genomic_DNA"/>
</dbReference>
<accession>A0A0D2G986</accession>
<organism evidence="5 6">
    <name type="scientific">Phialophora macrospora</name>
    <dbReference type="NCBI Taxonomy" id="1851006"/>
    <lineage>
        <taxon>Eukaryota</taxon>
        <taxon>Fungi</taxon>
        <taxon>Dikarya</taxon>
        <taxon>Ascomycota</taxon>
        <taxon>Pezizomycotina</taxon>
        <taxon>Eurotiomycetes</taxon>
        <taxon>Chaetothyriomycetidae</taxon>
        <taxon>Chaetothyriales</taxon>
        <taxon>Herpotrichiellaceae</taxon>
        <taxon>Phialophora</taxon>
    </lineage>
</organism>
<reference evidence="5 6" key="1">
    <citation type="submission" date="2015-01" db="EMBL/GenBank/DDBJ databases">
        <title>The Genome Sequence of Capronia semiimmersa CBS27337.</title>
        <authorList>
            <consortium name="The Broad Institute Genomics Platform"/>
            <person name="Cuomo C."/>
            <person name="de Hoog S."/>
            <person name="Gorbushina A."/>
            <person name="Stielow B."/>
            <person name="Teixiera M."/>
            <person name="Abouelleil A."/>
            <person name="Chapman S.B."/>
            <person name="Priest M."/>
            <person name="Young S.K."/>
            <person name="Wortman J."/>
            <person name="Nusbaum C."/>
            <person name="Birren B."/>
        </authorList>
    </citation>
    <scope>NUCLEOTIDE SEQUENCE [LARGE SCALE GENOMIC DNA]</scope>
    <source>
        <strain evidence="5 6">CBS 27337</strain>
    </source>
</reference>
<dbReference type="SUPFAM" id="SSF51905">
    <property type="entry name" value="FAD/NAD(P)-binding domain"/>
    <property type="match status" value="2"/>
</dbReference>
<evidence type="ECO:0000256" key="3">
    <source>
        <dbReference type="ARBA" id="ARBA00022827"/>
    </source>
</evidence>
<name>A0A0D2G986_9EURO</name>
<dbReference type="InterPro" id="IPR020946">
    <property type="entry name" value="Flavin_mOase-like"/>
</dbReference>
<evidence type="ECO:0000256" key="2">
    <source>
        <dbReference type="ARBA" id="ARBA00022630"/>
    </source>
</evidence>
<dbReference type="Gene3D" id="3.50.50.60">
    <property type="entry name" value="FAD/NAD(P)-binding domain"/>
    <property type="match status" value="1"/>
</dbReference>
<dbReference type="Pfam" id="PF00743">
    <property type="entry name" value="FMO-like"/>
    <property type="match status" value="1"/>
</dbReference>
<dbReference type="InterPro" id="IPR050346">
    <property type="entry name" value="FMO-like"/>
</dbReference>
<evidence type="ECO:0000313" key="5">
    <source>
        <dbReference type="EMBL" id="KIW68454.1"/>
    </source>
</evidence>
<keyword evidence="4" id="KW-0560">Oxidoreductase</keyword>
<protein>
    <recommendedName>
        <fullName evidence="7">FAD/NAD(P)-binding domain-containing protein</fullName>
    </recommendedName>
</protein>
<keyword evidence="2" id="KW-0285">Flavoprotein</keyword>